<proteinExistence type="predicted"/>
<dbReference type="Gene3D" id="1.10.357.10">
    <property type="entry name" value="Tetracycline Repressor, domain 2"/>
    <property type="match status" value="1"/>
</dbReference>
<dbReference type="InterPro" id="IPR009057">
    <property type="entry name" value="Homeodomain-like_sf"/>
</dbReference>
<dbReference type="PANTHER" id="PTHR43479">
    <property type="entry name" value="ACREF/ENVCD OPERON REPRESSOR-RELATED"/>
    <property type="match status" value="1"/>
</dbReference>
<dbReference type="Pfam" id="PF00440">
    <property type="entry name" value="TetR_N"/>
    <property type="match status" value="1"/>
</dbReference>
<protein>
    <submittedName>
        <fullName evidence="4">TetR family transcriptional regulator</fullName>
    </submittedName>
</protein>
<dbReference type="EMBL" id="CP017151">
    <property type="protein sequence ID" value="AOR74162.1"/>
    <property type="molecule type" value="Genomic_DNA"/>
</dbReference>
<gene>
    <name evidence="4" type="ORF">LACFE_CDS0696</name>
</gene>
<accession>A0A1D7ZWF8</accession>
<reference evidence="4 5" key="1">
    <citation type="submission" date="2016-09" db="EMBL/GenBank/DDBJ databases">
        <title>Genome Sequence of the Lactobacillus fermentum strain NCC2970 (CNCM I-5068).</title>
        <authorList>
            <person name="Barretto C."/>
            <person name="Ngom-Bru C."/>
            <person name="Genevaz A."/>
            <person name="Fournier C."/>
            <person name="Moine D."/>
            <person name="Kassam M."/>
            <person name="Iltis A."/>
            <person name="Sagory-Zalkind P."/>
            <person name="Faucherand G."/>
            <person name="Descombes P."/>
            <person name="Duboux S."/>
        </authorList>
    </citation>
    <scope>NUCLEOTIDE SEQUENCE [LARGE SCALE GENOMIC DNA]</scope>
    <source>
        <strain evidence="4 5">NCC2970</strain>
    </source>
</reference>
<evidence type="ECO:0000256" key="1">
    <source>
        <dbReference type="ARBA" id="ARBA00023125"/>
    </source>
</evidence>
<evidence type="ECO:0000313" key="4">
    <source>
        <dbReference type="EMBL" id="AOR74162.1"/>
    </source>
</evidence>
<dbReference type="InterPro" id="IPR050624">
    <property type="entry name" value="HTH-type_Tx_Regulator"/>
</dbReference>
<feature type="domain" description="HTH tetR-type" evidence="3">
    <location>
        <begin position="9"/>
        <end position="69"/>
    </location>
</feature>
<sequence length="183" mass="21080">MEDREMKANRTVRDFEVALMNLLLTTSFERITVDQICDEALLHRSSFYRYFHDKYDLLEQALGAWVERIVDQTATEDDLIEALVSQIEANRAMFSNLANGGMRSSFSAELVRMIAEILLARRQTPSQNTIVVALKKEENPEMLAYVLSGAIMGAFYWWQENNYHVPKAEVVTFIKRSVHALVQ</sequence>
<dbReference type="PROSITE" id="PS50977">
    <property type="entry name" value="HTH_TETR_2"/>
    <property type="match status" value="1"/>
</dbReference>
<dbReference type="AlphaFoldDB" id="A0A1D7ZWF8"/>
<organism evidence="4 5">
    <name type="scientific">Limosilactobacillus fermentum</name>
    <name type="common">Lactobacillus fermentum</name>
    <dbReference type="NCBI Taxonomy" id="1613"/>
    <lineage>
        <taxon>Bacteria</taxon>
        <taxon>Bacillati</taxon>
        <taxon>Bacillota</taxon>
        <taxon>Bacilli</taxon>
        <taxon>Lactobacillales</taxon>
        <taxon>Lactobacillaceae</taxon>
        <taxon>Limosilactobacillus</taxon>
    </lineage>
</organism>
<feature type="DNA-binding region" description="H-T-H motif" evidence="2">
    <location>
        <begin position="32"/>
        <end position="51"/>
    </location>
</feature>
<dbReference type="InterPro" id="IPR001647">
    <property type="entry name" value="HTH_TetR"/>
</dbReference>
<dbReference type="InterPro" id="IPR039532">
    <property type="entry name" value="TetR_C_Firmicutes"/>
</dbReference>
<keyword evidence="1 2" id="KW-0238">DNA-binding</keyword>
<dbReference type="Pfam" id="PF14278">
    <property type="entry name" value="TetR_C_8"/>
    <property type="match status" value="1"/>
</dbReference>
<dbReference type="PANTHER" id="PTHR43479:SF16">
    <property type="entry name" value="HTH TETR-TYPE DOMAIN-CONTAINING PROTEIN"/>
    <property type="match status" value="1"/>
</dbReference>
<dbReference type="Proteomes" id="UP000094714">
    <property type="component" value="Chromosome"/>
</dbReference>
<dbReference type="PATRIC" id="fig|1613.112.peg.730"/>
<evidence type="ECO:0000259" key="3">
    <source>
        <dbReference type="PROSITE" id="PS50977"/>
    </source>
</evidence>
<dbReference type="SUPFAM" id="SSF46689">
    <property type="entry name" value="Homeodomain-like"/>
    <property type="match status" value="1"/>
</dbReference>
<dbReference type="GO" id="GO:0003677">
    <property type="term" value="F:DNA binding"/>
    <property type="evidence" value="ECO:0007669"/>
    <property type="project" value="UniProtKB-UniRule"/>
</dbReference>
<evidence type="ECO:0000313" key="5">
    <source>
        <dbReference type="Proteomes" id="UP000094714"/>
    </source>
</evidence>
<evidence type="ECO:0000256" key="2">
    <source>
        <dbReference type="PROSITE-ProRule" id="PRU00335"/>
    </source>
</evidence>
<name>A0A1D7ZWF8_LIMFE</name>